<dbReference type="Gene3D" id="3.20.20.150">
    <property type="entry name" value="Divalent-metal-dependent TIM barrel enzymes"/>
    <property type="match status" value="1"/>
</dbReference>
<gene>
    <name evidence="3" type="ORF">MUN82_19410</name>
</gene>
<dbReference type="EMBL" id="CP095053">
    <property type="protein sequence ID" value="UOR05092.1"/>
    <property type="molecule type" value="Genomic_DNA"/>
</dbReference>
<keyword evidence="1" id="KW-0732">Signal</keyword>
<evidence type="ECO:0000256" key="1">
    <source>
        <dbReference type="SAM" id="SignalP"/>
    </source>
</evidence>
<feature type="domain" description="Xylose isomerase-like TIM barrel" evidence="2">
    <location>
        <begin position="55"/>
        <end position="274"/>
    </location>
</feature>
<dbReference type="PROSITE" id="PS51318">
    <property type="entry name" value="TAT"/>
    <property type="match status" value="1"/>
</dbReference>
<dbReference type="AlphaFoldDB" id="A0A8T9SSJ4"/>
<dbReference type="InterPro" id="IPR050312">
    <property type="entry name" value="IolE/XylAMocC-like"/>
</dbReference>
<dbReference type="InterPro" id="IPR013022">
    <property type="entry name" value="Xyl_isomerase-like_TIM-brl"/>
</dbReference>
<dbReference type="SUPFAM" id="SSF51658">
    <property type="entry name" value="Xylose isomerase-like"/>
    <property type="match status" value="1"/>
</dbReference>
<dbReference type="PANTHER" id="PTHR12110">
    <property type="entry name" value="HYDROXYPYRUVATE ISOMERASE"/>
    <property type="match status" value="1"/>
</dbReference>
<protein>
    <submittedName>
        <fullName evidence="3">Sugar phosphate isomerase/epimerase</fullName>
    </submittedName>
</protein>
<dbReference type="Pfam" id="PF01261">
    <property type="entry name" value="AP_endonuc_2"/>
    <property type="match status" value="1"/>
</dbReference>
<dbReference type="RefSeq" id="WP_245093075.1">
    <property type="nucleotide sequence ID" value="NZ_CP095053.1"/>
</dbReference>
<dbReference type="Proteomes" id="UP000829925">
    <property type="component" value="Chromosome"/>
</dbReference>
<organism evidence="3 4">
    <name type="scientific">Hymenobacter aerilatus</name>
    <dbReference type="NCBI Taxonomy" id="2932251"/>
    <lineage>
        <taxon>Bacteria</taxon>
        <taxon>Pseudomonadati</taxon>
        <taxon>Bacteroidota</taxon>
        <taxon>Cytophagia</taxon>
        <taxon>Cytophagales</taxon>
        <taxon>Hymenobacteraceae</taxon>
        <taxon>Hymenobacter</taxon>
    </lineage>
</organism>
<dbReference type="InterPro" id="IPR036237">
    <property type="entry name" value="Xyl_isomerase-like_sf"/>
</dbReference>
<proteinExistence type="predicted"/>
<name>A0A8T9SSJ4_9BACT</name>
<dbReference type="InterPro" id="IPR006311">
    <property type="entry name" value="TAT_signal"/>
</dbReference>
<accession>A0A8T9SSJ4</accession>
<evidence type="ECO:0000259" key="2">
    <source>
        <dbReference type="Pfam" id="PF01261"/>
    </source>
</evidence>
<sequence length="278" mass="30991">MTTRRDFLTSVGALATGVLALPTLAHAARVQDIGLQLYSVRDDMMRDAKGTLTSLAKMGYKEIESANSAKGYYYGLSPKEMKQLMQDLGMTLRSGHVGIDNNWQKAVDAAAEAGQQYLVCPSLPTQGQTVSNYERCADTFNKAAEACKKAGVQFAYHNHDAEFAKDNGRVLYDVLLEKTDPRLVAMEMDLGWVVVAGQDPFSYFERYPNRFPLWHLKDMKKGEAHSTVLGTGRLDVAKLLRGAKKSGMKYFFVEQEEYEGAPLASMQRNITYLKGLNY</sequence>
<evidence type="ECO:0000313" key="3">
    <source>
        <dbReference type="EMBL" id="UOR05092.1"/>
    </source>
</evidence>
<dbReference type="PANTHER" id="PTHR12110:SF41">
    <property type="entry name" value="INOSOSE DEHYDRATASE"/>
    <property type="match status" value="1"/>
</dbReference>
<keyword evidence="3" id="KW-0413">Isomerase</keyword>
<dbReference type="KEGG" id="haei:MUN82_19410"/>
<reference evidence="3 4" key="1">
    <citation type="submission" date="2022-04" db="EMBL/GenBank/DDBJ databases">
        <title>Hymenobacter sp. isolated from the air.</title>
        <authorList>
            <person name="Won M."/>
            <person name="Lee C.-M."/>
            <person name="Woen H.-Y."/>
            <person name="Kwon S.-W."/>
        </authorList>
    </citation>
    <scope>NUCLEOTIDE SEQUENCE [LARGE SCALE GENOMIC DNA]</scope>
    <source>
        <strain evidence="4">5413 J-13</strain>
    </source>
</reference>
<keyword evidence="4" id="KW-1185">Reference proteome</keyword>
<dbReference type="GO" id="GO:0016853">
    <property type="term" value="F:isomerase activity"/>
    <property type="evidence" value="ECO:0007669"/>
    <property type="project" value="UniProtKB-KW"/>
</dbReference>
<feature type="signal peptide" evidence="1">
    <location>
        <begin position="1"/>
        <end position="27"/>
    </location>
</feature>
<evidence type="ECO:0000313" key="4">
    <source>
        <dbReference type="Proteomes" id="UP000829925"/>
    </source>
</evidence>
<feature type="chain" id="PRO_5035805887" evidence="1">
    <location>
        <begin position="28"/>
        <end position="278"/>
    </location>
</feature>